<evidence type="ECO:0000313" key="6">
    <source>
        <dbReference type="Proteomes" id="UP000515307"/>
    </source>
</evidence>
<gene>
    <name evidence="5" type="ORF">F0344_20615</name>
</gene>
<evidence type="ECO:0000256" key="3">
    <source>
        <dbReference type="ARBA" id="ARBA00023125"/>
    </source>
</evidence>
<feature type="domain" description="Type I restriction modification DNA specificity" evidence="4">
    <location>
        <begin position="40"/>
        <end position="189"/>
    </location>
</feature>
<dbReference type="SUPFAM" id="SSF116734">
    <property type="entry name" value="DNA methylase specificity domain"/>
    <property type="match status" value="2"/>
</dbReference>
<reference evidence="6" key="1">
    <citation type="submission" date="2019-10" db="EMBL/GenBank/DDBJ databases">
        <title>Antimicrobial potential of Antarctic Bacteria.</title>
        <authorList>
            <person name="Benaud N."/>
            <person name="Edwards R.J."/>
            <person name="Ferrari B.C."/>
        </authorList>
    </citation>
    <scope>NUCLEOTIDE SEQUENCE [LARGE SCALE GENOMIC DNA]</scope>
    <source>
        <strain evidence="6">NBSH44</strain>
    </source>
</reference>
<comment type="similarity">
    <text evidence="1">Belongs to the type-I restriction system S methylase family.</text>
</comment>
<dbReference type="EMBL" id="CP045702">
    <property type="protein sequence ID" value="QNE76706.1"/>
    <property type="molecule type" value="Genomic_DNA"/>
</dbReference>
<dbReference type="PANTHER" id="PTHR30408:SF12">
    <property type="entry name" value="TYPE I RESTRICTION ENZYME MJAVIII SPECIFICITY SUBUNIT"/>
    <property type="match status" value="1"/>
</dbReference>
<accession>A0A7G7BMZ1</accession>
<evidence type="ECO:0000256" key="1">
    <source>
        <dbReference type="ARBA" id="ARBA00010923"/>
    </source>
</evidence>
<evidence type="ECO:0000256" key="2">
    <source>
        <dbReference type="ARBA" id="ARBA00022747"/>
    </source>
</evidence>
<keyword evidence="6" id="KW-1185">Reference proteome</keyword>
<dbReference type="RefSeq" id="WP_185300166.1">
    <property type="nucleotide sequence ID" value="NZ_CP045702.1"/>
</dbReference>
<dbReference type="InterPro" id="IPR044946">
    <property type="entry name" value="Restrct_endonuc_typeI_TRD_sf"/>
</dbReference>
<dbReference type="Proteomes" id="UP000515307">
    <property type="component" value="Chromosome"/>
</dbReference>
<dbReference type="InterPro" id="IPR052021">
    <property type="entry name" value="Type-I_RS_S_subunit"/>
</dbReference>
<dbReference type="InterPro" id="IPR000055">
    <property type="entry name" value="Restrct_endonuc_typeI_TRD"/>
</dbReference>
<dbReference type="Pfam" id="PF01420">
    <property type="entry name" value="Methylase_S"/>
    <property type="match status" value="1"/>
</dbReference>
<name>A0A7G7BMZ1_9ACTN</name>
<organism evidence="5 6">
    <name type="scientific">Streptomyces finlayi</name>
    <dbReference type="NCBI Taxonomy" id="67296"/>
    <lineage>
        <taxon>Bacteria</taxon>
        <taxon>Bacillati</taxon>
        <taxon>Actinomycetota</taxon>
        <taxon>Actinomycetes</taxon>
        <taxon>Kitasatosporales</taxon>
        <taxon>Streptomycetaceae</taxon>
        <taxon>Streptomyces</taxon>
    </lineage>
</organism>
<dbReference type="GO" id="GO:0009307">
    <property type="term" value="P:DNA restriction-modification system"/>
    <property type="evidence" value="ECO:0007669"/>
    <property type="project" value="UniProtKB-KW"/>
</dbReference>
<dbReference type="Gene3D" id="3.90.220.20">
    <property type="entry name" value="DNA methylase specificity domains"/>
    <property type="match status" value="2"/>
</dbReference>
<dbReference type="AlphaFoldDB" id="A0A7G7BMZ1"/>
<evidence type="ECO:0000259" key="4">
    <source>
        <dbReference type="Pfam" id="PF01420"/>
    </source>
</evidence>
<dbReference type="REBASE" id="456651">
    <property type="entry name" value="S.SfiNBSH44ORF20610P"/>
</dbReference>
<protein>
    <recommendedName>
        <fullName evidence="4">Type I restriction modification DNA specificity domain-containing protein</fullName>
    </recommendedName>
</protein>
<sequence length="410" mass="44669">MGEFSFVPFGSLAAAARGAFAMGPFGSKITKENYTTVGVPVVRGVNLAKGIFVDEEFVYISHEKADDLASANVQPGDLIFTHRGTIGQVSMIPRNPRFSRYVIGSSQVKSRLDESRGCPEFYYYWFKSQYGKSSILAHASTVGVPGISTPLTSIKGLNVPYPPFGEQRAIAEVLGALDHKIALNEGIRNTCLSLAAACYEDAEKGSASEVLGDLAKLFDGPHATPQKTPTGPWFLSISSLKKGYLDLAESAHLSEGDFPRWTRRVQPQGGDVLFSYETRLGDAALMPPEVRGGLGRRMALLRSKTPSVSGTLLLHAYLAPSFQEEIKRRTIHGATVDRLPLKEMPGWRIRLPVVGERERLSAELDALHATVMQTANENRTLADLRDTLLPQLVTGKLRVKDATRVVEGAV</sequence>
<evidence type="ECO:0000313" key="5">
    <source>
        <dbReference type="EMBL" id="QNE76706.1"/>
    </source>
</evidence>
<dbReference type="PANTHER" id="PTHR30408">
    <property type="entry name" value="TYPE-1 RESTRICTION ENZYME ECOKI SPECIFICITY PROTEIN"/>
    <property type="match status" value="1"/>
</dbReference>
<keyword evidence="3" id="KW-0238">DNA-binding</keyword>
<dbReference type="CDD" id="cd16961">
    <property type="entry name" value="RMtype1_S_TRD-CR_like"/>
    <property type="match status" value="1"/>
</dbReference>
<dbReference type="GO" id="GO:0003677">
    <property type="term" value="F:DNA binding"/>
    <property type="evidence" value="ECO:0007669"/>
    <property type="project" value="UniProtKB-KW"/>
</dbReference>
<keyword evidence="2" id="KW-0680">Restriction system</keyword>
<proteinExistence type="inferred from homology"/>
<dbReference type="KEGG" id="sfiy:F0344_20615"/>